<dbReference type="InterPro" id="IPR018097">
    <property type="entry name" value="EGF_Ca-bd_CS"/>
</dbReference>
<dbReference type="Pfam" id="PF13947">
    <property type="entry name" value="GUB_WAK_bind"/>
    <property type="match status" value="1"/>
</dbReference>
<evidence type="ECO:0000259" key="6">
    <source>
        <dbReference type="SMART" id="SM00181"/>
    </source>
</evidence>
<feature type="domain" description="EGF-like" evidence="6">
    <location>
        <begin position="252"/>
        <end position="300"/>
    </location>
</feature>
<gene>
    <name evidence="7" type="ORF">EJB05_54999</name>
</gene>
<organism evidence="7 8">
    <name type="scientific">Eragrostis curvula</name>
    <name type="common">weeping love grass</name>
    <dbReference type="NCBI Taxonomy" id="38414"/>
    <lineage>
        <taxon>Eukaryota</taxon>
        <taxon>Viridiplantae</taxon>
        <taxon>Streptophyta</taxon>
        <taxon>Embryophyta</taxon>
        <taxon>Tracheophyta</taxon>
        <taxon>Spermatophyta</taxon>
        <taxon>Magnoliopsida</taxon>
        <taxon>Liliopsida</taxon>
        <taxon>Poales</taxon>
        <taxon>Poaceae</taxon>
        <taxon>PACMAD clade</taxon>
        <taxon>Chloridoideae</taxon>
        <taxon>Eragrostideae</taxon>
        <taxon>Eragrostidinae</taxon>
        <taxon>Eragrostis</taxon>
    </lineage>
</organism>
<dbReference type="OrthoDB" id="4062651at2759"/>
<feature type="non-terminal residue" evidence="7">
    <location>
        <position position="1"/>
    </location>
</feature>
<dbReference type="AlphaFoldDB" id="A0A5J9SKX7"/>
<dbReference type="InterPro" id="IPR000742">
    <property type="entry name" value="EGF"/>
</dbReference>
<sequence>KKKLLLIVAATLILRHSTATDGAAGNSSVARPGCQDQCGNVSIAYPFGIGTGCFLEGFEVTCVVEDHHYVPFLNVSTFVEGHQLLDINVTLGEARVLSPVSWYCIDIDKNRTMNNRCFSVGPHFTISRTMNKFTAIGCSTIAFIEGESKHEYISGCTSSCDKDSIDNSGQCTGMGCCQTSIPDNLNYFRVTFLENRSFYGDTSDFSPCSYGFVVDENYFNFEQSYVSYTNFEELHGDGGVPLVLDWVVGKETCAQAQKNLSSYACRDINSYCTDVPDFPGYLCNCSQGYEGNPYLDEGCRGQHVSITTVTFFSFRADWLCEFCSLLFTNVESAHLLLTTDINECDFPRLYPCKGRCKNTNGNYACSCPLGTQSTDPKNESCIPNDNIIIVSNEYGSGELAPFN</sequence>
<keyword evidence="3" id="KW-1015">Disulfide bond</keyword>
<proteinExistence type="predicted"/>
<dbReference type="InterPro" id="IPR001881">
    <property type="entry name" value="EGF-like_Ca-bd_dom"/>
</dbReference>
<keyword evidence="2 4" id="KW-0732">Signal</keyword>
<keyword evidence="8" id="KW-1185">Reference proteome</keyword>
<feature type="signal peptide" evidence="4">
    <location>
        <begin position="1"/>
        <end position="19"/>
    </location>
</feature>
<dbReference type="SMART" id="SM00179">
    <property type="entry name" value="EGF_CA"/>
    <property type="match status" value="1"/>
</dbReference>
<dbReference type="Gene3D" id="2.10.25.10">
    <property type="entry name" value="Laminin"/>
    <property type="match status" value="1"/>
</dbReference>
<protein>
    <recommendedName>
        <fullName evidence="9">EGF-like domain-containing protein</fullName>
    </recommendedName>
</protein>
<evidence type="ECO:0008006" key="9">
    <source>
        <dbReference type="Google" id="ProtNLM"/>
    </source>
</evidence>
<dbReference type="SMART" id="SM00181">
    <property type="entry name" value="EGF"/>
    <property type="match status" value="2"/>
</dbReference>
<dbReference type="CDD" id="cd00054">
    <property type="entry name" value="EGF_CA"/>
    <property type="match status" value="1"/>
</dbReference>
<dbReference type="GO" id="GO:0005509">
    <property type="term" value="F:calcium ion binding"/>
    <property type="evidence" value="ECO:0007669"/>
    <property type="project" value="InterPro"/>
</dbReference>
<reference evidence="7 8" key="1">
    <citation type="journal article" date="2019" name="Sci. Rep.">
        <title>A high-quality genome of Eragrostis curvula grass provides insights into Poaceae evolution and supports new strategies to enhance forage quality.</title>
        <authorList>
            <person name="Carballo J."/>
            <person name="Santos B.A.C.M."/>
            <person name="Zappacosta D."/>
            <person name="Garbus I."/>
            <person name="Selva J.P."/>
            <person name="Gallo C.A."/>
            <person name="Diaz A."/>
            <person name="Albertini E."/>
            <person name="Caccamo M."/>
            <person name="Echenique V."/>
        </authorList>
    </citation>
    <scope>NUCLEOTIDE SEQUENCE [LARGE SCALE GENOMIC DNA]</scope>
    <source>
        <strain evidence="8">cv. Victoria</strain>
        <tissue evidence="7">Leaf</tissue>
    </source>
</reference>
<dbReference type="PANTHER" id="PTHR33491">
    <property type="entry name" value="OSJNBA0016N04.9 PROTEIN"/>
    <property type="match status" value="1"/>
</dbReference>
<evidence type="ECO:0000313" key="8">
    <source>
        <dbReference type="Proteomes" id="UP000324897"/>
    </source>
</evidence>
<dbReference type="GO" id="GO:0016020">
    <property type="term" value="C:membrane"/>
    <property type="evidence" value="ECO:0007669"/>
    <property type="project" value="UniProtKB-SubCell"/>
</dbReference>
<feature type="domain" description="EGF-like" evidence="6">
    <location>
        <begin position="343"/>
        <end position="382"/>
    </location>
</feature>
<feature type="domain" description="EGF-like calcium-binding" evidence="5">
    <location>
        <begin position="340"/>
        <end position="382"/>
    </location>
</feature>
<evidence type="ECO:0000256" key="3">
    <source>
        <dbReference type="ARBA" id="ARBA00023157"/>
    </source>
</evidence>
<dbReference type="SUPFAM" id="SSF57196">
    <property type="entry name" value="EGF/Laminin"/>
    <property type="match status" value="1"/>
</dbReference>
<evidence type="ECO:0000259" key="5">
    <source>
        <dbReference type="SMART" id="SM00179"/>
    </source>
</evidence>
<dbReference type="PROSITE" id="PS01187">
    <property type="entry name" value="EGF_CA"/>
    <property type="match status" value="1"/>
</dbReference>
<dbReference type="InterPro" id="IPR025287">
    <property type="entry name" value="WAK_GUB"/>
</dbReference>
<comment type="subcellular location">
    <subcellularLocation>
        <location evidence="1">Membrane</location>
        <topology evidence="1">Single-pass membrane protein</topology>
    </subcellularLocation>
</comment>
<feature type="chain" id="PRO_5023906620" description="EGF-like domain-containing protein" evidence="4">
    <location>
        <begin position="20"/>
        <end position="403"/>
    </location>
</feature>
<accession>A0A5J9SKX7</accession>
<name>A0A5J9SKX7_9POAL</name>
<dbReference type="GO" id="GO:0030247">
    <property type="term" value="F:polysaccharide binding"/>
    <property type="evidence" value="ECO:0007669"/>
    <property type="project" value="InterPro"/>
</dbReference>
<feature type="non-terminal residue" evidence="7">
    <location>
        <position position="403"/>
    </location>
</feature>
<dbReference type="EMBL" id="RWGY01000694">
    <property type="protein sequence ID" value="TVT99630.1"/>
    <property type="molecule type" value="Genomic_DNA"/>
</dbReference>
<evidence type="ECO:0000256" key="1">
    <source>
        <dbReference type="ARBA" id="ARBA00004167"/>
    </source>
</evidence>
<dbReference type="Gramene" id="TVT99630">
    <property type="protein sequence ID" value="TVT99630"/>
    <property type="gene ID" value="EJB05_54999"/>
</dbReference>
<evidence type="ECO:0000256" key="2">
    <source>
        <dbReference type="ARBA" id="ARBA00022729"/>
    </source>
</evidence>
<evidence type="ECO:0000313" key="7">
    <source>
        <dbReference type="EMBL" id="TVT99630.1"/>
    </source>
</evidence>
<comment type="caution">
    <text evidence="7">The sequence shown here is derived from an EMBL/GenBank/DDBJ whole genome shotgun (WGS) entry which is preliminary data.</text>
</comment>
<dbReference type="Proteomes" id="UP000324897">
    <property type="component" value="Unassembled WGS sequence"/>
</dbReference>
<evidence type="ECO:0000256" key="4">
    <source>
        <dbReference type="SAM" id="SignalP"/>
    </source>
</evidence>